<evidence type="ECO:0000256" key="9">
    <source>
        <dbReference type="ARBA" id="ARBA00023170"/>
    </source>
</evidence>
<dbReference type="FunFam" id="3.40.190.10:FF:000054">
    <property type="entry name" value="Glutamate receptor"/>
    <property type="match status" value="1"/>
</dbReference>
<dbReference type="FunFam" id="3.40.50.2300:FF:000081">
    <property type="entry name" value="Glutamate receptor"/>
    <property type="match status" value="1"/>
</dbReference>
<dbReference type="SUPFAM" id="SSF53850">
    <property type="entry name" value="Periplasmic binding protein-like II"/>
    <property type="match status" value="1"/>
</dbReference>
<evidence type="ECO:0000313" key="19">
    <source>
        <dbReference type="Proteomes" id="UP001159364"/>
    </source>
</evidence>
<protein>
    <recommendedName>
        <fullName evidence="13">Glutamate receptor</fullName>
    </recommendedName>
</protein>
<dbReference type="InterPro" id="IPR028082">
    <property type="entry name" value="Peripla_BP_I"/>
</dbReference>
<dbReference type="InterPro" id="IPR001320">
    <property type="entry name" value="Iontro_rcpt_C"/>
</dbReference>
<dbReference type="Gene3D" id="1.10.287.70">
    <property type="match status" value="1"/>
</dbReference>
<feature type="domain" description="Ionotropic glutamate receptor C-terminal" evidence="17">
    <location>
        <begin position="480"/>
        <end position="820"/>
    </location>
</feature>
<dbReference type="GO" id="GO:1901701">
    <property type="term" value="P:cellular response to oxygen-containing compound"/>
    <property type="evidence" value="ECO:0007669"/>
    <property type="project" value="UniProtKB-ARBA"/>
</dbReference>
<evidence type="ECO:0000256" key="2">
    <source>
        <dbReference type="ARBA" id="ARBA00008685"/>
    </source>
</evidence>
<dbReference type="GO" id="GO:0015276">
    <property type="term" value="F:ligand-gated monoatomic ion channel activity"/>
    <property type="evidence" value="ECO:0007669"/>
    <property type="project" value="InterPro"/>
</dbReference>
<proteinExistence type="inferred from homology"/>
<keyword evidence="8 13" id="KW-0472">Membrane</keyword>
<dbReference type="AlphaFoldDB" id="A0AAV8TBK1"/>
<keyword evidence="7 13" id="KW-0406">Ion transport</keyword>
<dbReference type="CDD" id="cd19990">
    <property type="entry name" value="PBP1_GABAb_receptor_plant"/>
    <property type="match status" value="1"/>
</dbReference>
<reference evidence="18 19" key="1">
    <citation type="submission" date="2021-09" db="EMBL/GenBank/DDBJ databases">
        <title>Genomic insights and catalytic innovation underlie evolution of tropane alkaloids biosynthesis.</title>
        <authorList>
            <person name="Wang Y.-J."/>
            <person name="Tian T."/>
            <person name="Huang J.-P."/>
            <person name="Huang S.-X."/>
        </authorList>
    </citation>
    <scope>NUCLEOTIDE SEQUENCE [LARGE SCALE GENOMIC DNA]</scope>
    <source>
        <strain evidence="18">KIB-2018</strain>
        <tissue evidence="18">Leaf</tissue>
    </source>
</reference>
<evidence type="ECO:0000256" key="8">
    <source>
        <dbReference type="ARBA" id="ARBA00023136"/>
    </source>
</evidence>
<evidence type="ECO:0000256" key="7">
    <source>
        <dbReference type="ARBA" id="ARBA00023065"/>
    </source>
</evidence>
<evidence type="ECO:0000256" key="3">
    <source>
        <dbReference type="ARBA" id="ARBA00022448"/>
    </source>
</evidence>
<evidence type="ECO:0000313" key="18">
    <source>
        <dbReference type="EMBL" id="KAJ8764125.1"/>
    </source>
</evidence>
<evidence type="ECO:0000256" key="15">
    <source>
        <dbReference type="SAM" id="MobiDB-lite"/>
    </source>
</evidence>
<keyword evidence="5" id="KW-0732">Signal</keyword>
<dbReference type="InterPro" id="IPR001828">
    <property type="entry name" value="ANF_lig-bd_rcpt"/>
</dbReference>
<dbReference type="GO" id="GO:0009611">
    <property type="term" value="P:response to wounding"/>
    <property type="evidence" value="ECO:0007669"/>
    <property type="project" value="UniProtKB-ARBA"/>
</dbReference>
<feature type="transmembrane region" description="Helical" evidence="16">
    <location>
        <begin position="653"/>
        <end position="672"/>
    </location>
</feature>
<dbReference type="InterPro" id="IPR019594">
    <property type="entry name" value="Glu/Gly-bd"/>
</dbReference>
<evidence type="ECO:0000256" key="12">
    <source>
        <dbReference type="ARBA" id="ARBA00023303"/>
    </source>
</evidence>
<comment type="function">
    <text evidence="13">Glutamate-gated receptor that probably acts as non-selective cation channel.</text>
</comment>
<evidence type="ECO:0000256" key="5">
    <source>
        <dbReference type="ARBA" id="ARBA00022729"/>
    </source>
</evidence>
<keyword evidence="6 16" id="KW-1133">Transmembrane helix</keyword>
<dbReference type="Gene3D" id="3.40.190.10">
    <property type="entry name" value="Periplasmic binding protein-like II"/>
    <property type="match status" value="2"/>
</dbReference>
<feature type="disulfide bond" evidence="14">
    <location>
        <begin position="769"/>
        <end position="823"/>
    </location>
</feature>
<feature type="transmembrane region" description="Helical" evidence="16">
    <location>
        <begin position="598"/>
        <end position="618"/>
    </location>
</feature>
<dbReference type="PANTHER" id="PTHR18966">
    <property type="entry name" value="IONOTROPIC GLUTAMATE RECEPTOR"/>
    <property type="match status" value="1"/>
</dbReference>
<evidence type="ECO:0000259" key="17">
    <source>
        <dbReference type="SMART" id="SM00079"/>
    </source>
</evidence>
<dbReference type="CDD" id="cd13686">
    <property type="entry name" value="GluR_Plant"/>
    <property type="match status" value="1"/>
</dbReference>
<evidence type="ECO:0000256" key="4">
    <source>
        <dbReference type="ARBA" id="ARBA00022692"/>
    </source>
</evidence>
<keyword evidence="19" id="KW-1185">Reference proteome</keyword>
<comment type="caution">
    <text evidence="18">The sequence shown here is derived from an EMBL/GenBank/DDBJ whole genome shotgun (WGS) entry which is preliminary data.</text>
</comment>
<organism evidence="18 19">
    <name type="scientific">Erythroxylum novogranatense</name>
    <dbReference type="NCBI Taxonomy" id="1862640"/>
    <lineage>
        <taxon>Eukaryota</taxon>
        <taxon>Viridiplantae</taxon>
        <taxon>Streptophyta</taxon>
        <taxon>Embryophyta</taxon>
        <taxon>Tracheophyta</taxon>
        <taxon>Spermatophyta</taxon>
        <taxon>Magnoliopsida</taxon>
        <taxon>eudicotyledons</taxon>
        <taxon>Gunneridae</taxon>
        <taxon>Pentapetalae</taxon>
        <taxon>rosids</taxon>
        <taxon>fabids</taxon>
        <taxon>Malpighiales</taxon>
        <taxon>Erythroxylaceae</taxon>
        <taxon>Erythroxylum</taxon>
    </lineage>
</organism>
<accession>A0AAV8TBK1</accession>
<dbReference type="Proteomes" id="UP001159364">
    <property type="component" value="Linkage Group LG05"/>
</dbReference>
<dbReference type="InterPro" id="IPR017103">
    <property type="entry name" value="Iontropic_Glu_rcpt_pln"/>
</dbReference>
<evidence type="ECO:0000256" key="10">
    <source>
        <dbReference type="ARBA" id="ARBA00023180"/>
    </source>
</evidence>
<feature type="transmembrane region" description="Helical" evidence="16">
    <location>
        <begin position="840"/>
        <end position="860"/>
    </location>
</feature>
<dbReference type="GO" id="GO:0016020">
    <property type="term" value="C:membrane"/>
    <property type="evidence" value="ECO:0007669"/>
    <property type="project" value="UniProtKB-SubCell"/>
</dbReference>
<dbReference type="EMBL" id="JAIWQS010000005">
    <property type="protein sequence ID" value="KAJ8764125.1"/>
    <property type="molecule type" value="Genomic_DNA"/>
</dbReference>
<keyword evidence="14" id="KW-1015">Disulfide bond</keyword>
<feature type="compositionally biased region" description="Polar residues" evidence="15">
    <location>
        <begin position="912"/>
        <end position="936"/>
    </location>
</feature>
<keyword evidence="9 13" id="KW-0675">Receptor</keyword>
<dbReference type="SUPFAM" id="SSF53822">
    <property type="entry name" value="Periplasmic binding protein-like I"/>
    <property type="match status" value="1"/>
</dbReference>
<evidence type="ECO:0000256" key="14">
    <source>
        <dbReference type="PIRSR" id="PIRSR037090-50"/>
    </source>
</evidence>
<evidence type="ECO:0000256" key="6">
    <source>
        <dbReference type="ARBA" id="ARBA00022989"/>
    </source>
</evidence>
<feature type="region of interest" description="Disordered" evidence="15">
    <location>
        <begin position="904"/>
        <end position="936"/>
    </location>
</feature>
<sequence length="936" mass="104295">MGFVVEQYTLQKALLVVLMVFGGLSSKGVSVNANTRPKNVNIGALLSFDSTIGKVAKVAIEAAVKDVNNDPSVLGVTKLHLTMQDTAYSGYVGLLEALRLMKNRTVAIIGPQFSVTAHVVSHIANELQVPLVSFAATDPVLSSLQYQFFLRTCQSDIFQMAAIAEIIDYYGWRDVIAIFVDDDHGRNAIAALGGKLSERRCKISYKAPLSSQVNRVDIMNTLLKVAMMESRILVLLAYPEWGLEVLDVAQYLGMTATGYVWIVTDWLTTALDTESPLSSDAVHNMQGVLTLRVYSPESQQKLNLLSRWTNLSTRESTNGSLGLNSYGLFAYDTVWLVAYALDKIFSQGGNVSFSRDPRFAENHGGSMYESSLNIFDQGNLLFRSILQVYMNGITGPMKVSSDGNLIQPAYEVINVIGTGLRRVGYWSNDSGLSVFPPEKPIIKPSNRSSSSQRLYTVIWPGETTMKPRGWVFPSSGRYLKIGVPNRVSYRDFVSVEGVDVFRGYCIDIFTAALNLLPFAVPYKFYSFGDGHENPNRTELLHLMSAGVYDAVVGDIAITPERARTVDFTQPYVESGLIIVAPVRKSKSSAWAFLRPFTSKMWCTTAIFFFIIGAVVCILEHKLNKDFRGPPRRQVVTILWFGFSTLTFTHKENLISTLGRLVLVLWLFIVLILNSSYTASLTSILTVEQLSSPIKGIESLVSSKDPIGYQRGSFAESYLVDNYKIDRSRLIPLNSEQDYAKALKDGPKKGGVTAVVDQRAYMDLFLSKQCEFSIIGQEFTKIGWGFAFPRESQLASDLSTAILKLSENGELQRINDKWLLRSTCRSEGAKEEENRLELKSFWGLFLICGIACLFALLLYIIRIVQQFYKYSSVDPESLSRSSGSERIQSFLLFVGEKEEEAKIRSKRRRMDRLSNTSIEGGESTNCSFKSIDSGQEL</sequence>
<evidence type="ECO:0000256" key="11">
    <source>
        <dbReference type="ARBA" id="ARBA00023286"/>
    </source>
</evidence>
<keyword evidence="4 16" id="KW-0812">Transmembrane</keyword>
<evidence type="ECO:0000256" key="13">
    <source>
        <dbReference type="PIRNR" id="PIRNR037090"/>
    </source>
</evidence>
<comment type="similarity">
    <text evidence="2 13">Belongs to the glutamate-gated ion channel (TC 1.A.10.1) family.</text>
</comment>
<keyword evidence="12 13" id="KW-0407">Ion channel</keyword>
<evidence type="ECO:0000256" key="16">
    <source>
        <dbReference type="SAM" id="Phobius"/>
    </source>
</evidence>
<dbReference type="Pfam" id="PF10613">
    <property type="entry name" value="Lig_chan-Glu_bd"/>
    <property type="match status" value="1"/>
</dbReference>
<keyword evidence="10" id="KW-0325">Glycoprotein</keyword>
<comment type="subcellular location">
    <subcellularLocation>
        <location evidence="1">Membrane</location>
        <topology evidence="1">Multi-pass membrane protein</topology>
    </subcellularLocation>
</comment>
<keyword evidence="11 13" id="KW-1071">Ligand-gated ion channel</keyword>
<dbReference type="Gene3D" id="3.40.50.2300">
    <property type="match status" value="2"/>
</dbReference>
<dbReference type="Pfam" id="PF01094">
    <property type="entry name" value="ANF_receptor"/>
    <property type="match status" value="1"/>
</dbReference>
<dbReference type="FunFam" id="3.40.190.10:FF:000175">
    <property type="entry name" value="Glutamate receptor"/>
    <property type="match status" value="1"/>
</dbReference>
<dbReference type="FunFam" id="1.10.287.70:FF:000037">
    <property type="entry name" value="Glutamate receptor"/>
    <property type="match status" value="1"/>
</dbReference>
<gene>
    <name evidence="18" type="ORF">K2173_005031</name>
</gene>
<dbReference type="Pfam" id="PF00060">
    <property type="entry name" value="Lig_chan"/>
    <property type="match status" value="1"/>
</dbReference>
<evidence type="ECO:0000256" key="1">
    <source>
        <dbReference type="ARBA" id="ARBA00004141"/>
    </source>
</evidence>
<keyword evidence="3 13" id="KW-0813">Transport</keyword>
<dbReference type="InterPro" id="IPR015683">
    <property type="entry name" value="Ionotropic_Glu_rcpt"/>
</dbReference>
<dbReference type="GO" id="GO:0007165">
    <property type="term" value="P:signal transduction"/>
    <property type="evidence" value="ECO:0007669"/>
    <property type="project" value="UniProtKB-ARBA"/>
</dbReference>
<name>A0AAV8TBK1_9ROSI</name>
<dbReference type="InterPro" id="IPR044440">
    <property type="entry name" value="GABAb_receptor_plant_PBP1"/>
</dbReference>
<dbReference type="PIRSF" id="PIRSF037090">
    <property type="entry name" value="Iontro_Glu-like_rcpt_pln"/>
    <property type="match status" value="1"/>
</dbReference>
<dbReference type="SMART" id="SM00079">
    <property type="entry name" value="PBPe"/>
    <property type="match status" value="1"/>
</dbReference>